<dbReference type="STRING" id="408015.SXIM_02890"/>
<proteinExistence type="predicted"/>
<reference evidence="2" key="1">
    <citation type="submission" date="2019-08" db="EMBL/GenBank/DDBJ databases">
        <title>Complete genome sequence of a mangrove-derived Streptomyces xiamenensis.</title>
        <authorList>
            <person name="Xu J."/>
        </authorList>
    </citation>
    <scope>NUCLEOTIDE SEQUENCE</scope>
    <source>
        <strain evidence="2">318</strain>
    </source>
</reference>
<dbReference type="Proteomes" id="UP000034034">
    <property type="component" value="Chromosome"/>
</dbReference>
<protein>
    <submittedName>
        <fullName evidence="2">Uncharacterized protein</fullName>
    </submittedName>
</protein>
<dbReference type="KEGG" id="sxi:SXIM_02890"/>
<dbReference type="HOGENOM" id="CLU_1703323_0_0_11"/>
<evidence type="ECO:0000256" key="1">
    <source>
        <dbReference type="SAM" id="MobiDB-lite"/>
    </source>
</evidence>
<dbReference type="EMBL" id="CP009922">
    <property type="protein sequence ID" value="AKG41673.1"/>
    <property type="molecule type" value="Genomic_DNA"/>
</dbReference>
<accession>A0A0F7FPG0</accession>
<dbReference type="AlphaFoldDB" id="A0A0F7FPG0"/>
<sequence>MLQCAEREWAFGHLGASWSLGPATTGRCLLRPPPLSCRPESFTAPPPRRALARLSPSVRAGPGRMSGRHPAFQSGFARAVRGPERFRGGFAPSAPPATGPVDSPARGRQPFSSLPAAFGLRTWRGSPAPGAGGLDWPTPGMCRYVKAKGRAARQ</sequence>
<organism evidence="2 3">
    <name type="scientific">Streptomyces xiamenensis</name>
    <dbReference type="NCBI Taxonomy" id="408015"/>
    <lineage>
        <taxon>Bacteria</taxon>
        <taxon>Bacillati</taxon>
        <taxon>Actinomycetota</taxon>
        <taxon>Actinomycetes</taxon>
        <taxon>Kitasatosporales</taxon>
        <taxon>Streptomycetaceae</taxon>
        <taxon>Streptomyces</taxon>
    </lineage>
</organism>
<name>A0A0F7FPG0_9ACTN</name>
<evidence type="ECO:0000313" key="3">
    <source>
        <dbReference type="Proteomes" id="UP000034034"/>
    </source>
</evidence>
<evidence type="ECO:0000313" key="2">
    <source>
        <dbReference type="EMBL" id="AKG41673.1"/>
    </source>
</evidence>
<gene>
    <name evidence="2" type="ORF">SXIM_02890</name>
</gene>
<keyword evidence="3" id="KW-1185">Reference proteome</keyword>
<feature type="region of interest" description="Disordered" evidence="1">
    <location>
        <begin position="39"/>
        <end position="112"/>
    </location>
</feature>